<sequence>MERYGASYLAEHSLRTGRENHQRRNYPEQQRTDRDNPFHIKRRIHQTDADERLPDLPWLQKQKSGRHEDEERDGCDCFHPTLRG</sequence>
<proteinExistence type="predicted"/>
<feature type="compositionally biased region" description="Basic and acidic residues" evidence="1">
    <location>
        <begin position="12"/>
        <end position="38"/>
    </location>
</feature>
<organism evidence="2">
    <name type="scientific">bioreactor metagenome</name>
    <dbReference type="NCBI Taxonomy" id="1076179"/>
    <lineage>
        <taxon>unclassified sequences</taxon>
        <taxon>metagenomes</taxon>
        <taxon>ecological metagenomes</taxon>
    </lineage>
</organism>
<comment type="caution">
    <text evidence="2">The sequence shown here is derived from an EMBL/GenBank/DDBJ whole genome shotgun (WGS) entry which is preliminary data.</text>
</comment>
<gene>
    <name evidence="2" type="ORF">SDC9_113250</name>
</gene>
<feature type="compositionally biased region" description="Basic and acidic residues" evidence="1">
    <location>
        <begin position="45"/>
        <end position="54"/>
    </location>
</feature>
<accession>A0A645BSX0</accession>
<evidence type="ECO:0000313" key="2">
    <source>
        <dbReference type="EMBL" id="MPM66343.1"/>
    </source>
</evidence>
<protein>
    <submittedName>
        <fullName evidence="2">Uncharacterized protein</fullName>
    </submittedName>
</protein>
<name>A0A645BSX0_9ZZZZ</name>
<dbReference type="AlphaFoldDB" id="A0A645BSX0"/>
<dbReference type="EMBL" id="VSSQ01021022">
    <property type="protein sequence ID" value="MPM66343.1"/>
    <property type="molecule type" value="Genomic_DNA"/>
</dbReference>
<reference evidence="2" key="1">
    <citation type="submission" date="2019-08" db="EMBL/GenBank/DDBJ databases">
        <authorList>
            <person name="Kucharzyk K."/>
            <person name="Murdoch R.W."/>
            <person name="Higgins S."/>
            <person name="Loffler F."/>
        </authorList>
    </citation>
    <scope>NUCLEOTIDE SEQUENCE</scope>
</reference>
<feature type="region of interest" description="Disordered" evidence="1">
    <location>
        <begin position="1"/>
        <end position="84"/>
    </location>
</feature>
<evidence type="ECO:0000256" key="1">
    <source>
        <dbReference type="SAM" id="MobiDB-lite"/>
    </source>
</evidence>